<name>A0A367LFW0_9HYPO</name>
<dbReference type="AlphaFoldDB" id="A0A367LFW0"/>
<organism evidence="1 2">
    <name type="scientific">Ophiocordyceps polyrhachis-furcata BCC 54312</name>
    <dbReference type="NCBI Taxonomy" id="1330021"/>
    <lineage>
        <taxon>Eukaryota</taxon>
        <taxon>Fungi</taxon>
        <taxon>Dikarya</taxon>
        <taxon>Ascomycota</taxon>
        <taxon>Pezizomycotina</taxon>
        <taxon>Sordariomycetes</taxon>
        <taxon>Hypocreomycetidae</taxon>
        <taxon>Hypocreales</taxon>
        <taxon>Ophiocordycipitaceae</taxon>
        <taxon>Ophiocordyceps</taxon>
    </lineage>
</organism>
<proteinExistence type="predicted"/>
<accession>A0A367LFW0</accession>
<reference evidence="1 2" key="1">
    <citation type="journal article" date="2015" name="BMC Genomics">
        <title>Insights from the genome of Ophiocordyceps polyrhachis-furcata to pathogenicity and host specificity in insect fungi.</title>
        <authorList>
            <person name="Wichadakul D."/>
            <person name="Kobmoo N."/>
            <person name="Ingsriswang S."/>
            <person name="Tangphatsornruang S."/>
            <person name="Chantasingh D."/>
            <person name="Luangsa-ard J.J."/>
            <person name="Eurwilaichitr L."/>
        </authorList>
    </citation>
    <scope>NUCLEOTIDE SEQUENCE [LARGE SCALE GENOMIC DNA]</scope>
    <source>
        <strain evidence="1 2">BCC 54312</strain>
    </source>
</reference>
<comment type="caution">
    <text evidence="1">The sequence shown here is derived from an EMBL/GenBank/DDBJ whole genome shotgun (WGS) entry which is preliminary data.</text>
</comment>
<protein>
    <submittedName>
        <fullName evidence="1">Uncharacterized protein</fullName>
    </submittedName>
</protein>
<dbReference type="EMBL" id="LKCN02000007">
    <property type="protein sequence ID" value="RCI13313.1"/>
    <property type="molecule type" value="Genomic_DNA"/>
</dbReference>
<keyword evidence="2" id="KW-1185">Reference proteome</keyword>
<gene>
    <name evidence="1" type="ORF">L249_0638</name>
</gene>
<evidence type="ECO:0000313" key="1">
    <source>
        <dbReference type="EMBL" id="RCI13313.1"/>
    </source>
</evidence>
<sequence length="59" mass="6810">MLVRLSRFALRINCTILGNLVNYRSYNILYEVLTDDSIIADGFRPISAKLRLTIKVRLP</sequence>
<dbReference type="Proteomes" id="UP000253664">
    <property type="component" value="Unassembled WGS sequence"/>
</dbReference>
<evidence type="ECO:0000313" key="2">
    <source>
        <dbReference type="Proteomes" id="UP000253664"/>
    </source>
</evidence>